<accession>A0A9P0HRF3</accession>
<reference evidence="7" key="1">
    <citation type="submission" date="2022-01" db="EMBL/GenBank/DDBJ databases">
        <authorList>
            <person name="King R."/>
        </authorList>
    </citation>
    <scope>NUCLEOTIDE SEQUENCE</scope>
</reference>
<evidence type="ECO:0000313" key="8">
    <source>
        <dbReference type="Proteomes" id="UP001152798"/>
    </source>
</evidence>
<dbReference type="OrthoDB" id="6134317at2759"/>
<evidence type="ECO:0000256" key="4">
    <source>
        <dbReference type="ARBA" id="ARBA00022989"/>
    </source>
</evidence>
<dbReference type="PANTHER" id="PTHR19282">
    <property type="entry name" value="TETRASPANIN"/>
    <property type="match status" value="1"/>
</dbReference>
<keyword evidence="8" id="KW-1185">Reference proteome</keyword>
<feature type="transmembrane region" description="Helical" evidence="6">
    <location>
        <begin position="6"/>
        <end position="25"/>
    </location>
</feature>
<keyword evidence="4 6" id="KW-1133">Transmembrane helix</keyword>
<evidence type="ECO:0000256" key="1">
    <source>
        <dbReference type="ARBA" id="ARBA00004141"/>
    </source>
</evidence>
<keyword evidence="3 6" id="KW-0812">Transmembrane</keyword>
<dbReference type="InterPro" id="IPR018503">
    <property type="entry name" value="Tetraspanin_CS"/>
</dbReference>
<dbReference type="Pfam" id="PF00335">
    <property type="entry name" value="Tetraspanin"/>
    <property type="match status" value="1"/>
</dbReference>
<evidence type="ECO:0000313" key="7">
    <source>
        <dbReference type="EMBL" id="CAH1406307.1"/>
    </source>
</evidence>
<keyword evidence="5 6" id="KW-0472">Membrane</keyword>
<dbReference type="Gene3D" id="1.10.1450.10">
    <property type="entry name" value="Tetraspanin"/>
    <property type="match status" value="1"/>
</dbReference>
<evidence type="ECO:0000256" key="3">
    <source>
        <dbReference type="ARBA" id="ARBA00022692"/>
    </source>
</evidence>
<evidence type="ECO:0000256" key="2">
    <source>
        <dbReference type="ARBA" id="ARBA00006840"/>
    </source>
</evidence>
<dbReference type="EMBL" id="OV725082">
    <property type="protein sequence ID" value="CAH1406307.1"/>
    <property type="molecule type" value="Genomic_DNA"/>
</dbReference>
<evidence type="ECO:0000256" key="5">
    <source>
        <dbReference type="ARBA" id="ARBA00023136"/>
    </source>
</evidence>
<dbReference type="CDD" id="cd03156">
    <property type="entry name" value="uroplakin_I_like_LEL"/>
    <property type="match status" value="1"/>
</dbReference>
<dbReference type="GO" id="GO:0005886">
    <property type="term" value="C:plasma membrane"/>
    <property type="evidence" value="ECO:0007669"/>
    <property type="project" value="TreeGrafter"/>
</dbReference>
<dbReference type="SUPFAM" id="SSF48652">
    <property type="entry name" value="Tetraspanin"/>
    <property type="match status" value="1"/>
</dbReference>
<dbReference type="PRINTS" id="PR00259">
    <property type="entry name" value="TMFOUR"/>
</dbReference>
<proteinExistence type="inferred from homology"/>
<dbReference type="PANTHER" id="PTHR19282:SF552">
    <property type="entry name" value="TETRASPANIN"/>
    <property type="match status" value="1"/>
</dbReference>
<gene>
    <name evidence="7" type="ORF">NEZAVI_LOCUS14278</name>
</gene>
<dbReference type="InterPro" id="IPR018499">
    <property type="entry name" value="Tetraspanin/Peripherin"/>
</dbReference>
<protein>
    <recommendedName>
        <fullName evidence="6">Tetraspanin</fullName>
    </recommendedName>
</protein>
<feature type="transmembrane region" description="Helical" evidence="6">
    <location>
        <begin position="174"/>
        <end position="197"/>
    </location>
</feature>
<dbReference type="InterPro" id="IPR000301">
    <property type="entry name" value="Tetraspanin_animals"/>
</dbReference>
<name>A0A9P0HRF3_NEZVI</name>
<dbReference type="PROSITE" id="PS00421">
    <property type="entry name" value="TM4_1"/>
    <property type="match status" value="1"/>
</dbReference>
<dbReference type="PIRSF" id="PIRSF002419">
    <property type="entry name" value="Tetraspanin"/>
    <property type="match status" value="1"/>
</dbReference>
<dbReference type="Proteomes" id="UP001152798">
    <property type="component" value="Chromosome 6"/>
</dbReference>
<comment type="subcellular location">
    <subcellularLocation>
        <location evidence="1 6">Membrane</location>
        <topology evidence="1 6">Multi-pass membrane protein</topology>
    </subcellularLocation>
</comment>
<feature type="transmembrane region" description="Helical" evidence="6">
    <location>
        <begin position="37"/>
        <end position="59"/>
    </location>
</feature>
<dbReference type="AlphaFoldDB" id="A0A9P0HRF3"/>
<evidence type="ECO:0000256" key="6">
    <source>
        <dbReference type="RuleBase" id="RU361218"/>
    </source>
</evidence>
<sequence length="205" mass="23073">MSANISYVLMAVGGAMFFLSILGYCGALRESRCLLGFYGFLLVLILVLEITAAGMAYFYKDRAEDEVRTLLKSTITSYYSPDNANENPQTQFLNLIMIKMHCCGVDNYNDFKDSPNFNQSGLVVPPACCFFQEINGNRTLLDPDCPKNPKLENSYFMTGCYTTIMQQIKDHMDIVIYVIVGLVVVELLSTFLSFCLCKSLQPFNK</sequence>
<organism evidence="7 8">
    <name type="scientific">Nezara viridula</name>
    <name type="common">Southern green stink bug</name>
    <name type="synonym">Cimex viridulus</name>
    <dbReference type="NCBI Taxonomy" id="85310"/>
    <lineage>
        <taxon>Eukaryota</taxon>
        <taxon>Metazoa</taxon>
        <taxon>Ecdysozoa</taxon>
        <taxon>Arthropoda</taxon>
        <taxon>Hexapoda</taxon>
        <taxon>Insecta</taxon>
        <taxon>Pterygota</taxon>
        <taxon>Neoptera</taxon>
        <taxon>Paraneoptera</taxon>
        <taxon>Hemiptera</taxon>
        <taxon>Heteroptera</taxon>
        <taxon>Panheteroptera</taxon>
        <taxon>Pentatomomorpha</taxon>
        <taxon>Pentatomoidea</taxon>
        <taxon>Pentatomidae</taxon>
        <taxon>Pentatominae</taxon>
        <taxon>Nezara</taxon>
    </lineage>
</organism>
<comment type="caution">
    <text evidence="6">Lacks conserved residue(s) required for the propagation of feature annotation.</text>
</comment>
<dbReference type="InterPro" id="IPR008952">
    <property type="entry name" value="Tetraspanin_EC2_sf"/>
</dbReference>
<comment type="similarity">
    <text evidence="2 6">Belongs to the tetraspanin (TM4SF) family.</text>
</comment>